<accession>A0A369UMX8</accession>
<dbReference type="RefSeq" id="WP_114845079.1">
    <property type="nucleotide sequence ID" value="NZ_JBHSPE010000008.1"/>
</dbReference>
<keyword evidence="2" id="KW-1185">Reference proteome</keyword>
<comment type="caution">
    <text evidence="1">The sequence shown here is derived from an EMBL/GenBank/DDBJ whole genome shotgun (WGS) entry which is preliminary data.</text>
</comment>
<organism evidence="1 2">
    <name type="scientific">Dyella tabacisoli</name>
    <dbReference type="NCBI Taxonomy" id="2282381"/>
    <lineage>
        <taxon>Bacteria</taxon>
        <taxon>Pseudomonadati</taxon>
        <taxon>Pseudomonadota</taxon>
        <taxon>Gammaproteobacteria</taxon>
        <taxon>Lysobacterales</taxon>
        <taxon>Rhodanobacteraceae</taxon>
        <taxon>Dyella</taxon>
    </lineage>
</organism>
<sequence>MSTTTLYVHIDELVLHGFDAGHRHGIGDAVQAELQRRFAEQSAMFTQNTPLKAASFDRIDTAPVTLSKHAQRDGRAIGAAVHQSLSSCITAPTVATPAASPHGARA</sequence>
<name>A0A369UMX8_9GAMM</name>
<dbReference type="EMBL" id="QQAH01000007">
    <property type="protein sequence ID" value="RDD82122.1"/>
    <property type="molecule type" value="Genomic_DNA"/>
</dbReference>
<gene>
    <name evidence="1" type="ORF">DVJ77_08670</name>
</gene>
<dbReference type="OrthoDB" id="5519962at2"/>
<evidence type="ECO:0000313" key="1">
    <source>
        <dbReference type="EMBL" id="RDD82122.1"/>
    </source>
</evidence>
<dbReference type="AlphaFoldDB" id="A0A369UMX8"/>
<proteinExistence type="predicted"/>
<dbReference type="Proteomes" id="UP000253782">
    <property type="component" value="Unassembled WGS sequence"/>
</dbReference>
<reference evidence="1 2" key="1">
    <citation type="submission" date="2018-07" db="EMBL/GenBank/DDBJ databases">
        <title>Dyella tabacisoli L4-6T, whole genome shotgun sequence.</title>
        <authorList>
            <person name="Zhou X.-K."/>
            <person name="Li W.-J."/>
            <person name="Duan Y.-Q."/>
        </authorList>
    </citation>
    <scope>NUCLEOTIDE SEQUENCE [LARGE SCALE GENOMIC DNA]</scope>
    <source>
        <strain evidence="1 2">L4-6</strain>
    </source>
</reference>
<evidence type="ECO:0000313" key="2">
    <source>
        <dbReference type="Proteomes" id="UP000253782"/>
    </source>
</evidence>
<protein>
    <submittedName>
        <fullName evidence="1">Uncharacterized protein</fullName>
    </submittedName>
</protein>